<comment type="function">
    <text evidence="9">Involved in pre-mRNA splicing and cell cycle control.</text>
</comment>
<reference evidence="14" key="1">
    <citation type="submission" date="2022-11" db="EMBL/GenBank/DDBJ databases">
        <authorList>
            <person name="Petersen C."/>
        </authorList>
    </citation>
    <scope>NUCLEOTIDE SEQUENCE</scope>
    <source>
        <strain evidence="14">IBT 21917</strain>
    </source>
</reference>
<evidence type="ECO:0000256" key="1">
    <source>
        <dbReference type="ARBA" id="ARBA00004123"/>
    </source>
</evidence>
<evidence type="ECO:0000259" key="12">
    <source>
        <dbReference type="Pfam" id="PF10433"/>
    </source>
</evidence>
<dbReference type="InterPro" id="IPR058543">
    <property type="entry name" value="Beta-prop_RSE1/DDB1/CPSF1_2nd"/>
</dbReference>
<comment type="similarity">
    <text evidence="7">Belongs to the RSE1 family.</text>
</comment>
<dbReference type="OrthoDB" id="436637at2759"/>
<evidence type="ECO:0000256" key="9">
    <source>
        <dbReference type="ARBA" id="ARBA00055157"/>
    </source>
</evidence>
<feature type="domain" description="RSE1/DDB1/CPSF1 C-terminal" evidence="11">
    <location>
        <begin position="913"/>
        <end position="1234"/>
    </location>
</feature>
<dbReference type="InterPro" id="IPR018846">
    <property type="entry name" value="Beta-prop_RSE1/DDB1/CPSF1_1st"/>
</dbReference>
<dbReference type="PANTHER" id="PTHR10644">
    <property type="entry name" value="DNA REPAIR/RNA PROCESSING CPSF FAMILY"/>
    <property type="match status" value="1"/>
</dbReference>
<reference evidence="14" key="2">
    <citation type="journal article" date="2023" name="IMA Fungus">
        <title>Comparative genomic study of the Penicillium genus elucidates a diverse pangenome and 15 lateral gene transfer events.</title>
        <authorList>
            <person name="Petersen C."/>
            <person name="Sorensen T."/>
            <person name="Nielsen M.R."/>
            <person name="Sondergaard T.E."/>
            <person name="Sorensen J.L."/>
            <person name="Fitzpatrick D.A."/>
            <person name="Frisvad J.C."/>
            <person name="Nielsen K.L."/>
        </authorList>
    </citation>
    <scope>NUCLEOTIDE SEQUENCE</scope>
    <source>
        <strain evidence="14">IBT 21917</strain>
    </source>
</reference>
<dbReference type="InterPro" id="IPR011044">
    <property type="entry name" value="Quino_amine_DH_bsu"/>
</dbReference>
<gene>
    <name evidence="14" type="ORF">N7492_006804</name>
</gene>
<dbReference type="AlphaFoldDB" id="A0A9W9I1F8"/>
<dbReference type="InterPro" id="IPR050358">
    <property type="entry name" value="RSE1/DDB1/CFT1"/>
</dbReference>
<evidence type="ECO:0000256" key="4">
    <source>
        <dbReference type="ARBA" id="ARBA00022728"/>
    </source>
</evidence>
<evidence type="ECO:0000259" key="13">
    <source>
        <dbReference type="Pfam" id="PF23726"/>
    </source>
</evidence>
<dbReference type="InterPro" id="IPR036322">
    <property type="entry name" value="WD40_repeat_dom_sf"/>
</dbReference>
<dbReference type="Gene3D" id="2.130.10.10">
    <property type="entry name" value="YVTN repeat-like/Quinoprotein amine dehydrogenase"/>
    <property type="match status" value="3"/>
</dbReference>
<name>A0A9W9I1F8_9EURO</name>
<keyword evidence="5" id="KW-0508">mRNA splicing</keyword>
<comment type="subcellular location">
    <subcellularLocation>
        <location evidence="1">Nucleus</location>
    </subcellularLocation>
</comment>
<dbReference type="GO" id="GO:0006397">
    <property type="term" value="P:mRNA processing"/>
    <property type="evidence" value="ECO:0007669"/>
    <property type="project" value="UniProtKB-KW"/>
</dbReference>
<dbReference type="Pfam" id="PF23726">
    <property type="entry name" value="Beta-prop_RSE1_2nd"/>
    <property type="match status" value="1"/>
</dbReference>
<keyword evidence="6" id="KW-0539">Nucleus</keyword>
<evidence type="ECO:0000256" key="10">
    <source>
        <dbReference type="ARBA" id="ARBA00068521"/>
    </source>
</evidence>
<evidence type="ECO:0000256" key="5">
    <source>
        <dbReference type="ARBA" id="ARBA00023187"/>
    </source>
</evidence>
<dbReference type="InterPro" id="IPR004871">
    <property type="entry name" value="RSE1/DDB1/CPSF1_C"/>
</dbReference>
<keyword evidence="15" id="KW-1185">Reference proteome</keyword>
<evidence type="ECO:0000313" key="14">
    <source>
        <dbReference type="EMBL" id="KAJ5161412.1"/>
    </source>
</evidence>
<keyword evidence="3" id="KW-0507">mRNA processing</keyword>
<dbReference type="SUPFAM" id="SSF50978">
    <property type="entry name" value="WD40 repeat-like"/>
    <property type="match status" value="1"/>
</dbReference>
<keyword evidence="4" id="KW-0747">Spliceosome</keyword>
<sequence>MATTSHMFMYSLTIQPPTAITQAILGQFAGTKEQQIVTASGSKLTIHRPDPTQGKVTPLFSQDVFGIIRSLAAFRLAGSSKDYIIIGSDSGRITIIEYVPSQNRFNRIHLETFGKSGVRRVVPGQYLAVDPKGRACLIASAEKNKLVYVLNRNSQAELTISSPLEAHKPQTLVFAMTALDVGYENPVFAALEVDYSEVDQDPTGQALEEVEKVLVYYELDLGLNHVVRKWSDPVDRTSSMLFQVPGGSDGPSGVLVCAEDNITYRHPNQDAFRVPIPRRSGPTENPERKRSIIAGVMHKMRGAFFFLLQTEDGDMFKLNLDMVEDENGQLTGEVARLKIKYFDTVPVASNLLILKSGFLFVASEAGNHHFYQFEKLGDDDEETEFSSDSYSADPSRSYEPAFFRPRGAENINLMESLNALHPLIDSKVANLTNEDAPQIYAACGTGARSTFRTLKHGLEVSEIVESELRTVPSAVWTTKLTRNDEYDAYIVLSFANGTLVLGIGEIVEEITDSGFLSTAPTLAVQQLGEDSLIQVHPRGIRHLLADRRVNEWPAPQHRSIVAATTNERQVAVALSSGEIVYFEMDTDGSLAEYDERRQMSGTVTSLSLGRIPEGRMRSSFLAVGCDDSTVRILSLDPDSTLENKSVQALTSAPSALSIMAMADSSSGGTTLYLHIGLYSGVYLRTVLDEVTGELSDTRTRFLGAKPVKLSQVSVRGQTAVLALSSRPWLGYSDIQTKGFMLTPLDYVGLEWGWNFSSEQCVEGMIGIQGRSLRYVKSYFQSFHLRSYDEIWDPNFHVDQNLFYFPIVPTEINRLAPVSHLPLDEPSSLTDSRIFSIDKLDNNMLQESIPLAHTPRRFVKHPELPLFYVIEADGDVLSPETRESLIQESESRNGETTVLPPAEFGYPRGTGHWASCIQIVDPISSKEVVFTLHLDENEAAVSVAAVPFTSQDDETFLVVGTAKDMSVNPPSSAGGYIHIYRFQEEGRELEFIHKTKVDEPPLALLGFQGRLLAGVGPILRLYDLGMKQLLRKCQAPVVPGAIVGLQTQGSRIVVSDVRESVTYVVYKYQENILIPFVDDSIARWTTSTAMVDYETTAGGDKFGNLWLVRCPSKISEEADEDGSGAHLVHERGYLQGTPHRLELMVHYYTQDIPASVHKAQLVAGGRDIVVWTGFQGTMGMFVPFASREDVDFFQSLEMQLAAQHPPLAGRDHLIYRGYYAPVKGVIDGDLCEMYFLLSNDTKMMIAGELDRSVREIERKISDMRTRVAY</sequence>
<evidence type="ECO:0000259" key="11">
    <source>
        <dbReference type="Pfam" id="PF03178"/>
    </source>
</evidence>
<evidence type="ECO:0000313" key="15">
    <source>
        <dbReference type="Proteomes" id="UP001146351"/>
    </source>
</evidence>
<dbReference type="GO" id="GO:0005681">
    <property type="term" value="C:spliceosomal complex"/>
    <property type="evidence" value="ECO:0007669"/>
    <property type="project" value="UniProtKB-KW"/>
</dbReference>
<evidence type="ECO:0000256" key="6">
    <source>
        <dbReference type="ARBA" id="ARBA00023242"/>
    </source>
</evidence>
<evidence type="ECO:0000256" key="7">
    <source>
        <dbReference type="ARBA" id="ARBA00038266"/>
    </source>
</evidence>
<evidence type="ECO:0000256" key="3">
    <source>
        <dbReference type="ARBA" id="ARBA00022664"/>
    </source>
</evidence>
<proteinExistence type="inferred from homology"/>
<dbReference type="EMBL" id="JAPQKO010000005">
    <property type="protein sequence ID" value="KAJ5161412.1"/>
    <property type="molecule type" value="Genomic_DNA"/>
</dbReference>
<feature type="domain" description="RSE1/DDB1/CPSF1 first beta-propeller" evidence="12">
    <location>
        <begin position="19"/>
        <end position="381"/>
    </location>
</feature>
<dbReference type="FunFam" id="2.130.10.10:FF:001143">
    <property type="entry name" value="Pre-mRNA-splicing factor rse-1, putative"/>
    <property type="match status" value="1"/>
</dbReference>
<organism evidence="14 15">
    <name type="scientific">Penicillium capsulatum</name>
    <dbReference type="NCBI Taxonomy" id="69766"/>
    <lineage>
        <taxon>Eukaryota</taxon>
        <taxon>Fungi</taxon>
        <taxon>Dikarya</taxon>
        <taxon>Ascomycota</taxon>
        <taxon>Pezizomycotina</taxon>
        <taxon>Eurotiomycetes</taxon>
        <taxon>Eurotiomycetidae</taxon>
        <taxon>Eurotiales</taxon>
        <taxon>Aspergillaceae</taxon>
        <taxon>Penicillium</taxon>
    </lineage>
</organism>
<evidence type="ECO:0000256" key="2">
    <source>
        <dbReference type="ARBA" id="ARBA00011524"/>
    </source>
</evidence>
<protein>
    <recommendedName>
        <fullName evidence="8">Pre-mRNA-splicing factor RSE1</fullName>
    </recommendedName>
    <alternativeName>
        <fullName evidence="10">Pre-mRNA-splicing factor rse1</fullName>
    </alternativeName>
</protein>
<comment type="caution">
    <text evidence="14">The sequence shown here is derived from an EMBL/GenBank/DDBJ whole genome shotgun (WGS) entry which is preliminary data.</text>
</comment>
<evidence type="ECO:0000256" key="8">
    <source>
        <dbReference type="ARBA" id="ARBA00040134"/>
    </source>
</evidence>
<feature type="domain" description="RSE1/DDB1/CPSF1 second beta-propeller" evidence="13">
    <location>
        <begin position="461"/>
        <end position="773"/>
    </location>
</feature>
<comment type="subunit">
    <text evidence="2">Associated with the spliceosome.</text>
</comment>
<dbReference type="Pfam" id="PF03178">
    <property type="entry name" value="CPSF_A"/>
    <property type="match status" value="1"/>
</dbReference>
<dbReference type="Proteomes" id="UP001146351">
    <property type="component" value="Unassembled WGS sequence"/>
</dbReference>
<dbReference type="SUPFAM" id="SSF50969">
    <property type="entry name" value="YVTN repeat-like/Quinoprotein amine dehydrogenase"/>
    <property type="match status" value="1"/>
</dbReference>
<dbReference type="FunFam" id="2.130.10.10:FF:000068">
    <property type="entry name" value="Pre-mRNA-splicing factor rse1, variant"/>
    <property type="match status" value="1"/>
</dbReference>
<dbReference type="GO" id="GO:0003676">
    <property type="term" value="F:nucleic acid binding"/>
    <property type="evidence" value="ECO:0007669"/>
    <property type="project" value="InterPro"/>
</dbReference>
<dbReference type="Pfam" id="PF10433">
    <property type="entry name" value="Beta-prop_RSE1_1st"/>
    <property type="match status" value="1"/>
</dbReference>
<accession>A0A9W9I1F8</accession>
<dbReference type="InterPro" id="IPR015943">
    <property type="entry name" value="WD40/YVTN_repeat-like_dom_sf"/>
</dbReference>
<dbReference type="GO" id="GO:0008380">
    <property type="term" value="P:RNA splicing"/>
    <property type="evidence" value="ECO:0007669"/>
    <property type="project" value="UniProtKB-KW"/>
</dbReference>